<dbReference type="Gene3D" id="1.10.10.10">
    <property type="entry name" value="Winged helix-like DNA-binding domain superfamily/Winged helix DNA-binding domain"/>
    <property type="match status" value="1"/>
</dbReference>
<dbReference type="Pfam" id="PF01399">
    <property type="entry name" value="PCI"/>
    <property type="match status" value="1"/>
</dbReference>
<comment type="similarity">
    <text evidence="1">Belongs to the CSN12 family.</text>
</comment>
<dbReference type="InterPro" id="IPR036388">
    <property type="entry name" value="WH-like_DNA-bd_sf"/>
</dbReference>
<evidence type="ECO:0000256" key="3">
    <source>
        <dbReference type="ARBA" id="ARBA00072421"/>
    </source>
</evidence>
<reference evidence="5" key="1">
    <citation type="submission" date="2020-11" db="EMBL/GenBank/DDBJ databases">
        <authorList>
            <person name="Tran Van P."/>
        </authorList>
    </citation>
    <scope>NUCLEOTIDE SEQUENCE</scope>
</reference>
<dbReference type="GO" id="GO:0003723">
    <property type="term" value="F:RNA binding"/>
    <property type="evidence" value="ECO:0007669"/>
    <property type="project" value="InterPro"/>
</dbReference>
<evidence type="ECO:0000256" key="2">
    <source>
        <dbReference type="ARBA" id="ARBA00033214"/>
    </source>
</evidence>
<evidence type="ECO:0000313" key="6">
    <source>
        <dbReference type="Proteomes" id="UP000759131"/>
    </source>
</evidence>
<dbReference type="PANTHER" id="PTHR12732">
    <property type="entry name" value="UNCHARACTERIZED PROTEASOME COMPONENT REGION PCI-CONTAINING"/>
    <property type="match status" value="1"/>
</dbReference>
<dbReference type="OrthoDB" id="10252687at2759"/>
<dbReference type="EMBL" id="OC872820">
    <property type="protein sequence ID" value="CAD7636026.1"/>
    <property type="molecule type" value="Genomic_DNA"/>
</dbReference>
<dbReference type="SMART" id="SM00753">
    <property type="entry name" value="PAM"/>
    <property type="match status" value="1"/>
</dbReference>
<organism evidence="5">
    <name type="scientific">Medioppia subpectinata</name>
    <dbReference type="NCBI Taxonomy" id="1979941"/>
    <lineage>
        <taxon>Eukaryota</taxon>
        <taxon>Metazoa</taxon>
        <taxon>Ecdysozoa</taxon>
        <taxon>Arthropoda</taxon>
        <taxon>Chelicerata</taxon>
        <taxon>Arachnida</taxon>
        <taxon>Acari</taxon>
        <taxon>Acariformes</taxon>
        <taxon>Sarcoptiformes</taxon>
        <taxon>Oribatida</taxon>
        <taxon>Brachypylina</taxon>
        <taxon>Oppioidea</taxon>
        <taxon>Oppiidae</taxon>
        <taxon>Medioppia</taxon>
    </lineage>
</organism>
<dbReference type="GO" id="GO:0016973">
    <property type="term" value="P:poly(A)+ mRNA export from nucleus"/>
    <property type="evidence" value="ECO:0007669"/>
    <property type="project" value="TreeGrafter"/>
</dbReference>
<name>A0A7R9L8H7_9ACAR</name>
<protein>
    <recommendedName>
        <fullName evidence="3">PCI domain-containing protein 2 homolog</fullName>
    </recommendedName>
    <alternativeName>
        <fullName evidence="2">CSN12-like protein</fullName>
    </alternativeName>
</protein>
<dbReference type="PANTHER" id="PTHR12732:SF0">
    <property type="entry name" value="PCI DOMAIN-CONTAINING PROTEIN 2"/>
    <property type="match status" value="1"/>
</dbReference>
<gene>
    <name evidence="5" type="ORF">OSB1V03_LOCUS16415</name>
</gene>
<keyword evidence="6" id="KW-1185">Reference proteome</keyword>
<dbReference type="GO" id="GO:0070390">
    <property type="term" value="C:transcription export complex 2"/>
    <property type="evidence" value="ECO:0007669"/>
    <property type="project" value="TreeGrafter"/>
</dbReference>
<dbReference type="InterPro" id="IPR045114">
    <property type="entry name" value="Csn12-like"/>
</dbReference>
<evidence type="ECO:0000313" key="5">
    <source>
        <dbReference type="EMBL" id="CAD7636026.1"/>
    </source>
</evidence>
<evidence type="ECO:0000259" key="4">
    <source>
        <dbReference type="PROSITE" id="PS50250"/>
    </source>
</evidence>
<sequence>MAGFGVKSPLNSFLNHMNDMQFQKDGHRMANAMSIAQRESLTPLYDHINETVISKYVFAPFDDLLVAHLRCCRALVVDNDPIQAFHYKCQGIQALTKVLTQLKDENWILPVMYTSAVELRQLATVADQYKRKTGDTSTHVKPDECLEEAAAQLMACFRICANDNRAAHDVSKRKGMINLINQLFKIYFKINKLHLYKPLTRALENANMNSQFSLAQTVTYNYFTGMKSLFDSDYKKAEELLSFAFNNCHPEAHKNHRLILIYLIPVKMLLGHMPSDHLLHKYRLQEFAPVIQSVKEGNVRRLDEALEANAHFFWGNGIYLILEKLKIIAFRNICKKVALIVDSHQIHIQVIMTAMKHLYDDSITLEEVHCILANLIFEGKIKGYISLQYQKLVISKQNPFPPLSSVTA</sequence>
<dbReference type="EMBL" id="CAJPIZ010018245">
    <property type="protein sequence ID" value="CAG2116456.1"/>
    <property type="molecule type" value="Genomic_DNA"/>
</dbReference>
<dbReference type="PROSITE" id="PS50250">
    <property type="entry name" value="PCI"/>
    <property type="match status" value="1"/>
</dbReference>
<dbReference type="Proteomes" id="UP000759131">
    <property type="component" value="Unassembled WGS sequence"/>
</dbReference>
<proteinExistence type="inferred from homology"/>
<accession>A0A7R9L8H7</accession>
<feature type="domain" description="PCI" evidence="4">
    <location>
        <begin position="218"/>
        <end position="399"/>
    </location>
</feature>
<dbReference type="AlphaFoldDB" id="A0A7R9L8H7"/>
<dbReference type="GO" id="GO:0003690">
    <property type="term" value="F:double-stranded DNA binding"/>
    <property type="evidence" value="ECO:0007669"/>
    <property type="project" value="InterPro"/>
</dbReference>
<evidence type="ECO:0000256" key="1">
    <source>
        <dbReference type="ARBA" id="ARBA00025771"/>
    </source>
</evidence>
<dbReference type="GO" id="GO:0000973">
    <property type="term" value="P:post-transcriptional tethering of RNA polymerase II gene DNA at nuclear periphery"/>
    <property type="evidence" value="ECO:0007669"/>
    <property type="project" value="TreeGrafter"/>
</dbReference>
<dbReference type="InterPro" id="IPR000717">
    <property type="entry name" value="PCI_dom"/>
</dbReference>
<dbReference type="FunFam" id="1.10.10.10:FF:000146">
    <property type="entry name" value="PCI domain-containing protein 2 homolog"/>
    <property type="match status" value="1"/>
</dbReference>
<dbReference type="GO" id="GO:0006368">
    <property type="term" value="P:transcription elongation by RNA polymerase II"/>
    <property type="evidence" value="ECO:0007669"/>
    <property type="project" value="TreeGrafter"/>
</dbReference>